<dbReference type="CDD" id="cd05483">
    <property type="entry name" value="retropepsin_like_bacteria"/>
    <property type="match status" value="1"/>
</dbReference>
<organism evidence="2 3">
    <name type="scientific">Rhizobium straminoryzae</name>
    <dbReference type="NCBI Taxonomy" id="1387186"/>
    <lineage>
        <taxon>Bacteria</taxon>
        <taxon>Pseudomonadati</taxon>
        <taxon>Pseudomonadota</taxon>
        <taxon>Alphaproteobacteria</taxon>
        <taxon>Hyphomicrobiales</taxon>
        <taxon>Rhizobiaceae</taxon>
        <taxon>Rhizobium/Agrobacterium group</taxon>
        <taxon>Rhizobium</taxon>
    </lineage>
</organism>
<dbReference type="InterPro" id="IPR011969">
    <property type="entry name" value="Clan_AA_Asp_peptidase_C"/>
</dbReference>
<dbReference type="EMBL" id="VJMG01000048">
    <property type="protein sequence ID" value="TRL36865.1"/>
    <property type="molecule type" value="Genomic_DNA"/>
</dbReference>
<dbReference type="SUPFAM" id="SSF50630">
    <property type="entry name" value="Acid proteases"/>
    <property type="match status" value="1"/>
</dbReference>
<keyword evidence="1" id="KW-1133">Transmembrane helix</keyword>
<keyword evidence="2" id="KW-0378">Hydrolase</keyword>
<dbReference type="GO" id="GO:0006508">
    <property type="term" value="P:proteolysis"/>
    <property type="evidence" value="ECO:0007669"/>
    <property type="project" value="UniProtKB-KW"/>
</dbReference>
<dbReference type="Pfam" id="PF13975">
    <property type="entry name" value="gag-asp_proteas"/>
    <property type="match status" value="1"/>
</dbReference>
<accession>A0A549T4Q4</accession>
<evidence type="ECO:0000313" key="2">
    <source>
        <dbReference type="EMBL" id="TRL36865.1"/>
    </source>
</evidence>
<feature type="transmembrane region" description="Helical" evidence="1">
    <location>
        <begin position="65"/>
        <end position="81"/>
    </location>
</feature>
<comment type="caution">
    <text evidence="2">The sequence shown here is derived from an EMBL/GenBank/DDBJ whole genome shotgun (WGS) entry which is preliminary data.</text>
</comment>
<feature type="transmembrane region" description="Helical" evidence="1">
    <location>
        <begin position="35"/>
        <end position="53"/>
    </location>
</feature>
<protein>
    <submittedName>
        <fullName evidence="2">TIGR02281 family clan AA aspartic protease</fullName>
        <ecNumber evidence="2">3.4.23.-</ecNumber>
    </submittedName>
</protein>
<gene>
    <name evidence="2" type="ORF">FNA46_16985</name>
</gene>
<dbReference type="AlphaFoldDB" id="A0A549T4Q4"/>
<keyword evidence="2" id="KW-0645">Protease</keyword>
<keyword evidence="1" id="KW-0472">Membrane</keyword>
<dbReference type="EC" id="3.4.23.-" evidence="2"/>
<sequence>MLSVLLAILAAGLAFLVFNHESGLTFGIANDDFARLVQLSAIGALLAAGVMAGRRGPIGEVLRNIALWLVIVLALVAGYLYRMDLHQFAARMSAGLIPGSPLVMTTSEGGQEVVLYRARDGHFKAHVEIDDRTIPTLVDTGASTIVLSYADAERLGLDPARLAYSVRVMTANGAARAAPVTLDSVAVGPIDRTGIRALVAERGRLEESLLGMSFLSTLGSLQMQTDQLRLRD</sequence>
<dbReference type="Proteomes" id="UP000316801">
    <property type="component" value="Unassembled WGS sequence"/>
</dbReference>
<dbReference type="InterPro" id="IPR034122">
    <property type="entry name" value="Retropepsin-like_bacterial"/>
</dbReference>
<keyword evidence="3" id="KW-1185">Reference proteome</keyword>
<dbReference type="RefSeq" id="WP_143126404.1">
    <property type="nucleotide sequence ID" value="NZ_VJMG01000048.1"/>
</dbReference>
<reference evidence="2 3" key="1">
    <citation type="submission" date="2019-07" db="EMBL/GenBank/DDBJ databases">
        <title>Ln-dependent methylotrophs.</title>
        <authorList>
            <person name="Tani A."/>
        </authorList>
    </citation>
    <scope>NUCLEOTIDE SEQUENCE [LARGE SCALE GENOMIC DNA]</scope>
    <source>
        <strain evidence="2 3">SM12</strain>
    </source>
</reference>
<dbReference type="GO" id="GO:0008233">
    <property type="term" value="F:peptidase activity"/>
    <property type="evidence" value="ECO:0007669"/>
    <property type="project" value="UniProtKB-KW"/>
</dbReference>
<proteinExistence type="predicted"/>
<dbReference type="InterPro" id="IPR021109">
    <property type="entry name" value="Peptidase_aspartic_dom_sf"/>
</dbReference>
<evidence type="ECO:0000313" key="3">
    <source>
        <dbReference type="Proteomes" id="UP000316801"/>
    </source>
</evidence>
<dbReference type="Gene3D" id="2.40.70.10">
    <property type="entry name" value="Acid Proteases"/>
    <property type="match status" value="1"/>
</dbReference>
<keyword evidence="1" id="KW-0812">Transmembrane</keyword>
<dbReference type="NCBIfam" id="TIGR02281">
    <property type="entry name" value="clan_AA_DTGA"/>
    <property type="match status" value="1"/>
</dbReference>
<evidence type="ECO:0000256" key="1">
    <source>
        <dbReference type="SAM" id="Phobius"/>
    </source>
</evidence>
<name>A0A549T4Q4_9HYPH</name>